<evidence type="ECO:0000313" key="1">
    <source>
        <dbReference type="EMBL" id="QTL37678.1"/>
    </source>
</evidence>
<dbReference type="SUPFAM" id="SSF58104">
    <property type="entry name" value="Methyl-accepting chemotaxis protein (MCP) signaling domain"/>
    <property type="match status" value="1"/>
</dbReference>
<dbReference type="EMBL" id="CP072426">
    <property type="protein sequence ID" value="QTL37678.1"/>
    <property type="molecule type" value="Genomic_DNA"/>
</dbReference>
<gene>
    <name evidence="1" type="ORF">J5X90_22840</name>
</gene>
<proteinExistence type="predicted"/>
<dbReference type="RefSeq" id="WP_209053875.1">
    <property type="nucleotide sequence ID" value="NZ_CP072426.1"/>
</dbReference>
<name>A0ABX7V9T8_9GAMM</name>
<dbReference type="Proteomes" id="UP000665025">
    <property type="component" value="Chromosome 2"/>
</dbReference>
<keyword evidence="2" id="KW-1185">Reference proteome</keyword>
<reference evidence="1 2" key="1">
    <citation type="submission" date="2021-03" db="EMBL/GenBank/DDBJ databases">
        <title>Complete Genome of Pseudoalteromonas viridis Strain BBR56, a new biocontrol bacterial candidate.</title>
        <authorList>
            <person name="Handayani D.P."/>
            <person name="Isnansetyo A."/>
            <person name="Istiqomah I."/>
            <person name="Jumina J."/>
        </authorList>
    </citation>
    <scope>NUCLEOTIDE SEQUENCE [LARGE SCALE GENOMIC DNA]</scope>
    <source>
        <strain evidence="1 2">BBR56</strain>
    </source>
</reference>
<sequence>MTLLSLINVSGSIKPLQAIEQATALSERVLDAANHQATHCESIAGLMKEVQETAARNSQEMGFMAKDSESLSGFAARLTQLIERFKL</sequence>
<accession>A0ABX7V9T8</accession>
<dbReference type="Gene3D" id="1.10.287.950">
    <property type="entry name" value="Methyl-accepting chemotaxis protein"/>
    <property type="match status" value="1"/>
</dbReference>
<protein>
    <recommendedName>
        <fullName evidence="3">Methyl-accepting chemotaxis protein</fullName>
    </recommendedName>
</protein>
<evidence type="ECO:0000313" key="2">
    <source>
        <dbReference type="Proteomes" id="UP000665025"/>
    </source>
</evidence>
<evidence type="ECO:0008006" key="3">
    <source>
        <dbReference type="Google" id="ProtNLM"/>
    </source>
</evidence>
<organism evidence="1 2">
    <name type="scientific">Pseudoalteromonas viridis</name>
    <dbReference type="NCBI Taxonomy" id="339617"/>
    <lineage>
        <taxon>Bacteria</taxon>
        <taxon>Pseudomonadati</taxon>
        <taxon>Pseudomonadota</taxon>
        <taxon>Gammaproteobacteria</taxon>
        <taxon>Alteromonadales</taxon>
        <taxon>Pseudoalteromonadaceae</taxon>
        <taxon>Pseudoalteromonas</taxon>
    </lineage>
</organism>